<keyword evidence="3" id="KW-0805">Transcription regulation</keyword>
<dbReference type="Gene3D" id="4.10.240.10">
    <property type="entry name" value="Zn(2)-C6 fungal-type DNA-binding domain"/>
    <property type="match status" value="1"/>
</dbReference>
<keyword evidence="4" id="KW-0238">DNA-binding</keyword>
<evidence type="ECO:0000256" key="3">
    <source>
        <dbReference type="ARBA" id="ARBA00023015"/>
    </source>
</evidence>
<evidence type="ECO:0000259" key="8">
    <source>
        <dbReference type="PROSITE" id="PS50048"/>
    </source>
</evidence>
<protein>
    <recommendedName>
        <fullName evidence="8">Zn(2)-C6 fungal-type domain-containing protein</fullName>
    </recommendedName>
</protein>
<dbReference type="HOGENOM" id="CLU_1142897_0_0_1"/>
<keyword evidence="10" id="KW-1185">Reference proteome</keyword>
<dbReference type="GO" id="GO:0000981">
    <property type="term" value="F:DNA-binding transcription factor activity, RNA polymerase II-specific"/>
    <property type="evidence" value="ECO:0007669"/>
    <property type="project" value="InterPro"/>
</dbReference>
<evidence type="ECO:0000256" key="6">
    <source>
        <dbReference type="ARBA" id="ARBA00023242"/>
    </source>
</evidence>
<dbReference type="PANTHER" id="PTHR47338:SF5">
    <property type="entry name" value="ZN(II)2CYS6 TRANSCRIPTION FACTOR (EUROFUNG)"/>
    <property type="match status" value="1"/>
</dbReference>
<feature type="domain" description="Zn(2)-C6 fungal-type" evidence="8">
    <location>
        <begin position="7"/>
        <end position="37"/>
    </location>
</feature>
<dbReference type="VEuPathDB" id="FungiDB:PMAA_044530"/>
<dbReference type="GO" id="GO:0003677">
    <property type="term" value="F:DNA binding"/>
    <property type="evidence" value="ECO:0007669"/>
    <property type="project" value="UniProtKB-KW"/>
</dbReference>
<evidence type="ECO:0000313" key="9">
    <source>
        <dbReference type="EMBL" id="EEA20623.1"/>
    </source>
</evidence>
<dbReference type="OrthoDB" id="4223089at2759"/>
<keyword evidence="7" id="KW-0175">Coiled coil</keyword>
<evidence type="ECO:0000256" key="2">
    <source>
        <dbReference type="ARBA" id="ARBA00022723"/>
    </source>
</evidence>
<comment type="subcellular location">
    <subcellularLocation>
        <location evidence="1">Nucleus</location>
    </subcellularLocation>
</comment>
<organism evidence="9 10">
    <name type="scientific">Talaromyces marneffei (strain ATCC 18224 / CBS 334.59 / QM 7333)</name>
    <name type="common">Penicillium marneffei</name>
    <dbReference type="NCBI Taxonomy" id="441960"/>
    <lineage>
        <taxon>Eukaryota</taxon>
        <taxon>Fungi</taxon>
        <taxon>Dikarya</taxon>
        <taxon>Ascomycota</taxon>
        <taxon>Pezizomycotina</taxon>
        <taxon>Eurotiomycetes</taxon>
        <taxon>Eurotiomycetidae</taxon>
        <taxon>Eurotiales</taxon>
        <taxon>Trichocomaceae</taxon>
        <taxon>Talaromyces</taxon>
        <taxon>Talaromyces sect. Talaromyces</taxon>
    </lineage>
</organism>
<evidence type="ECO:0000313" key="10">
    <source>
        <dbReference type="Proteomes" id="UP000001294"/>
    </source>
</evidence>
<dbReference type="Proteomes" id="UP000001294">
    <property type="component" value="Unassembled WGS sequence"/>
</dbReference>
<evidence type="ECO:0000256" key="5">
    <source>
        <dbReference type="ARBA" id="ARBA00023163"/>
    </source>
</evidence>
<dbReference type="SUPFAM" id="SSF57701">
    <property type="entry name" value="Zn2/Cys6 DNA-binding domain"/>
    <property type="match status" value="1"/>
</dbReference>
<keyword evidence="6" id="KW-0539">Nucleus</keyword>
<reference evidence="10" key="1">
    <citation type="journal article" date="2015" name="Genome Announc.">
        <title>Genome sequence of the AIDS-associated pathogen Penicillium marneffei (ATCC18224) and its near taxonomic relative Talaromyces stipitatus (ATCC10500).</title>
        <authorList>
            <person name="Nierman W.C."/>
            <person name="Fedorova-Abrams N.D."/>
            <person name="Andrianopoulos A."/>
        </authorList>
    </citation>
    <scope>NUCLEOTIDE SEQUENCE [LARGE SCALE GENOMIC DNA]</scope>
    <source>
        <strain evidence="10">ATCC 18224 / CBS 334.59 / QM 7333</strain>
    </source>
</reference>
<evidence type="ECO:0000256" key="1">
    <source>
        <dbReference type="ARBA" id="ARBA00004123"/>
    </source>
</evidence>
<proteinExistence type="predicted"/>
<name>B6QRY5_TALMQ</name>
<evidence type="ECO:0000256" key="7">
    <source>
        <dbReference type="SAM" id="Coils"/>
    </source>
</evidence>
<dbReference type="SMART" id="SM00066">
    <property type="entry name" value="GAL4"/>
    <property type="match status" value="1"/>
</dbReference>
<gene>
    <name evidence="9" type="ORF">PMAA_044530</name>
</gene>
<keyword evidence="5" id="KW-0804">Transcription</keyword>
<dbReference type="PhylomeDB" id="B6QRY5"/>
<dbReference type="InterPro" id="IPR036864">
    <property type="entry name" value="Zn2-C6_fun-type_DNA-bd_sf"/>
</dbReference>
<feature type="coiled-coil region" evidence="7">
    <location>
        <begin position="40"/>
        <end position="74"/>
    </location>
</feature>
<dbReference type="InterPro" id="IPR001138">
    <property type="entry name" value="Zn2Cys6_DnaBD"/>
</dbReference>
<dbReference type="PANTHER" id="PTHR47338">
    <property type="entry name" value="ZN(II)2CYS6 TRANSCRIPTION FACTOR (EUROFUNG)-RELATED"/>
    <property type="match status" value="1"/>
</dbReference>
<dbReference type="STRING" id="441960.B6QRY5"/>
<dbReference type="AlphaFoldDB" id="B6QRY5"/>
<evidence type="ECO:0000256" key="4">
    <source>
        <dbReference type="ARBA" id="ARBA00023125"/>
    </source>
</evidence>
<dbReference type="PROSITE" id="PS50048">
    <property type="entry name" value="ZN2_CY6_FUNGAL_2"/>
    <property type="match status" value="1"/>
</dbReference>
<dbReference type="GO" id="GO:0005634">
    <property type="term" value="C:nucleus"/>
    <property type="evidence" value="ECO:0007669"/>
    <property type="project" value="UniProtKB-SubCell"/>
</dbReference>
<dbReference type="EMBL" id="DS995904">
    <property type="protein sequence ID" value="EEA20623.1"/>
    <property type="molecule type" value="Genomic_DNA"/>
</dbReference>
<accession>B6QRY5</accession>
<keyword evidence="2" id="KW-0479">Metal-binding</keyword>
<dbReference type="PROSITE" id="PS00463">
    <property type="entry name" value="ZN2_CY6_FUNGAL_1"/>
    <property type="match status" value="1"/>
</dbReference>
<dbReference type="Pfam" id="PF00172">
    <property type="entry name" value="Zn_clus"/>
    <property type="match status" value="1"/>
</dbReference>
<dbReference type="GO" id="GO:0008270">
    <property type="term" value="F:zinc ion binding"/>
    <property type="evidence" value="ECO:0007669"/>
    <property type="project" value="InterPro"/>
</dbReference>
<sequence>MLQAAQACHSCRDRKKRCDRALQGCSDCQRRQVQCQYSQKVEERGMVESLEQKLMSLERSIRDAENAFIDQQEQQLFPVSRLERGIQYEVSYPVSKRWYFPMLLHFRFHSMVPATKNLSSESAAYKLRTAWVNGYLNNPAMFHGVMYAASANLDLINGEHDNPVTNFHRAEAIRLVQRTISFLEPHDELPLAVLAATWALAHVAVRHPSPVPSRRGKLTQIETQWKHFRSTASRGWARTDDTL</sequence>
<dbReference type="InterPro" id="IPR050815">
    <property type="entry name" value="TF_fung"/>
</dbReference>
<dbReference type="CDD" id="cd00067">
    <property type="entry name" value="GAL4"/>
    <property type="match status" value="1"/>
</dbReference>